<feature type="region of interest" description="Disordered" evidence="1">
    <location>
        <begin position="64"/>
        <end position="98"/>
    </location>
</feature>
<comment type="caution">
    <text evidence="2">The sequence shown here is derived from an EMBL/GenBank/DDBJ whole genome shotgun (WGS) entry which is preliminary data.</text>
</comment>
<proteinExistence type="predicted"/>
<feature type="compositionally biased region" description="Gly residues" evidence="1">
    <location>
        <begin position="84"/>
        <end position="97"/>
    </location>
</feature>
<dbReference type="AlphaFoldDB" id="A0AAD3HMV2"/>
<organism evidence="2 3">
    <name type="scientific">Astrephomene gubernaculifera</name>
    <dbReference type="NCBI Taxonomy" id="47775"/>
    <lineage>
        <taxon>Eukaryota</taxon>
        <taxon>Viridiplantae</taxon>
        <taxon>Chlorophyta</taxon>
        <taxon>core chlorophytes</taxon>
        <taxon>Chlorophyceae</taxon>
        <taxon>CS clade</taxon>
        <taxon>Chlamydomonadales</taxon>
        <taxon>Astrephomenaceae</taxon>
        <taxon>Astrephomene</taxon>
    </lineage>
</organism>
<feature type="region of interest" description="Disordered" evidence="1">
    <location>
        <begin position="814"/>
        <end position="837"/>
    </location>
</feature>
<feature type="compositionally biased region" description="Gly residues" evidence="1">
    <location>
        <begin position="489"/>
        <end position="498"/>
    </location>
</feature>
<keyword evidence="3" id="KW-1185">Reference proteome</keyword>
<feature type="compositionally biased region" description="Low complexity" evidence="1">
    <location>
        <begin position="373"/>
        <end position="393"/>
    </location>
</feature>
<reference evidence="2 3" key="1">
    <citation type="journal article" date="2021" name="Sci. Rep.">
        <title>Genome sequencing of the multicellular alga Astrephomene provides insights into convergent evolution of germ-soma differentiation.</title>
        <authorList>
            <person name="Yamashita S."/>
            <person name="Yamamoto K."/>
            <person name="Matsuzaki R."/>
            <person name="Suzuki S."/>
            <person name="Yamaguchi H."/>
            <person name="Hirooka S."/>
            <person name="Minakuchi Y."/>
            <person name="Miyagishima S."/>
            <person name="Kawachi M."/>
            <person name="Toyoda A."/>
            <person name="Nozaki H."/>
        </authorList>
    </citation>
    <scope>NUCLEOTIDE SEQUENCE [LARGE SCALE GENOMIC DNA]</scope>
    <source>
        <strain evidence="2 3">NIES-4017</strain>
    </source>
</reference>
<evidence type="ECO:0000313" key="3">
    <source>
        <dbReference type="Proteomes" id="UP001054857"/>
    </source>
</evidence>
<name>A0AAD3HMV2_9CHLO</name>
<gene>
    <name evidence="2" type="ORF">Agub_g8907</name>
</gene>
<evidence type="ECO:0000256" key="1">
    <source>
        <dbReference type="SAM" id="MobiDB-lite"/>
    </source>
</evidence>
<evidence type="ECO:0000313" key="2">
    <source>
        <dbReference type="EMBL" id="GFR47224.1"/>
    </source>
</evidence>
<feature type="region of interest" description="Disordered" evidence="1">
    <location>
        <begin position="886"/>
        <end position="932"/>
    </location>
</feature>
<feature type="region of interest" description="Disordered" evidence="1">
    <location>
        <begin position="290"/>
        <end position="309"/>
    </location>
</feature>
<feature type="region of interest" description="Disordered" evidence="1">
    <location>
        <begin position="198"/>
        <end position="279"/>
    </location>
</feature>
<feature type="compositionally biased region" description="Pro residues" evidence="1">
    <location>
        <begin position="326"/>
        <end position="336"/>
    </location>
</feature>
<feature type="compositionally biased region" description="Low complexity" evidence="1">
    <location>
        <begin position="514"/>
        <end position="533"/>
    </location>
</feature>
<accession>A0AAD3HMV2</accession>
<dbReference type="EMBL" id="BMAR01000017">
    <property type="protein sequence ID" value="GFR47224.1"/>
    <property type="molecule type" value="Genomic_DNA"/>
</dbReference>
<feature type="region of interest" description="Disordered" evidence="1">
    <location>
        <begin position="113"/>
        <end position="145"/>
    </location>
</feature>
<feature type="compositionally biased region" description="Low complexity" evidence="1">
    <location>
        <begin position="215"/>
        <end position="230"/>
    </location>
</feature>
<feature type="compositionally biased region" description="Low complexity" evidence="1">
    <location>
        <begin position="902"/>
        <end position="921"/>
    </location>
</feature>
<dbReference type="Proteomes" id="UP001054857">
    <property type="component" value="Unassembled WGS sequence"/>
</dbReference>
<feature type="region of interest" description="Disordered" evidence="1">
    <location>
        <begin position="476"/>
        <end position="550"/>
    </location>
</feature>
<sequence length="932" mass="92318">MSMPAASPMTVLSDVEKVTSADWEDEAVAKGLYTSKHEALPPVERSSAGAPSVRNATAAIRSSFSASRRLLRRNSTVEPSTPKGGPGKGGGREGTGLVGTLLHGLANAVGLNRDHSPAAHSPAVSDVSFSENSVRSKLATSQSRRLARLSSAATMRTELQNYGQFSDLRNDSFSSPSAAKLMRRSSLLARAMEANASVSLPRPPGFPRLNSDNLSQPGSPSRPAASSSGSVQRATAPGMLITRDVPFVSPPPRDLRPTKSPAGPKTPSASAVPGLDRDSTTPLTAAALASATVPAPSAPPPPSPRSFLGPLIRQASSLLQPTSRSPHPPSQPPPPPHPRHFGNIDTPAILATPTTSISGQADLLRPAVSPSTAAPWPAGNPVAAAPPASAPAPFLDPHSPSGSRPCSAEHLPRMGPLPVQRLNSVRDRPPTPRSRRTSHTGSGSASPQPPPPSTLTRVLNSFRLPDIIIEGGGPAAAVSGKSYTERSAHGGGGGGGGTLSFTRGGDVSMTQRLSSSNPRGGSSSSVPGNSQQGAPGAVRPSGGSFLTPSGGSIIGPGGAAIQASAARRAAAAAAAAAGRGGSTPQVSGSGASATGIVRPSAPSSLAGGVPPTATAVTVAAAAAGSSKASAPPSPTAMRSSCVVQQVQPDEDSAALAAVDAEFDRRFRQCANASAPPAVTPCLSPGAAQLQRLQQREYGAAAPVVAPTQAPRTPGSARRGVGCGGGWQSDNYMEGGCGGGGGGAGRISNSGGLCGVARISNSGGVAGVAVCVGGRVSNSGGVGIAGRISSSGYAGAGGSGGVVVIGGRVSSSGCGSEASGLRPPFASHDGAPSPPAPSMNAKMKLASIRMSCVEGLVSGPNTCRVSQDGHALSVIPPSPRGVLSALTMSPASTPGQPQPPLLQLPAATAAAASAGPASALPGVSPRDTRAAQW</sequence>
<protein>
    <submittedName>
        <fullName evidence="2">Uncharacterized protein</fullName>
    </submittedName>
</protein>
<feature type="region of interest" description="Disordered" evidence="1">
    <location>
        <begin position="317"/>
        <end position="346"/>
    </location>
</feature>
<feature type="region of interest" description="Disordered" evidence="1">
    <location>
        <begin position="368"/>
        <end position="457"/>
    </location>
</feature>